<proteinExistence type="predicted"/>
<feature type="non-terminal residue" evidence="1">
    <location>
        <position position="294"/>
    </location>
</feature>
<dbReference type="SUPFAM" id="SSF53850">
    <property type="entry name" value="Periplasmic binding protein-like II"/>
    <property type="match status" value="1"/>
</dbReference>
<evidence type="ECO:0000313" key="1">
    <source>
        <dbReference type="EMBL" id="GAI85460.1"/>
    </source>
</evidence>
<dbReference type="Pfam" id="PF01547">
    <property type="entry name" value="SBP_bac_1"/>
    <property type="match status" value="1"/>
</dbReference>
<name>X1TD24_9ZZZZ</name>
<gene>
    <name evidence="1" type="ORF">S12H4_19702</name>
</gene>
<accession>X1TD24</accession>
<evidence type="ECO:0008006" key="2">
    <source>
        <dbReference type="Google" id="ProtNLM"/>
    </source>
</evidence>
<reference evidence="1" key="1">
    <citation type="journal article" date="2014" name="Front. Microbiol.">
        <title>High frequency of phylogenetically diverse reductive dehalogenase-homologous genes in deep subseafloor sedimentary metagenomes.</title>
        <authorList>
            <person name="Kawai M."/>
            <person name="Futagami T."/>
            <person name="Toyoda A."/>
            <person name="Takaki Y."/>
            <person name="Nishi S."/>
            <person name="Hori S."/>
            <person name="Arai W."/>
            <person name="Tsubouchi T."/>
            <person name="Morono Y."/>
            <person name="Uchiyama I."/>
            <person name="Ito T."/>
            <person name="Fujiyama A."/>
            <person name="Inagaki F."/>
            <person name="Takami H."/>
        </authorList>
    </citation>
    <scope>NUCLEOTIDE SEQUENCE</scope>
    <source>
        <strain evidence="1">Expedition CK06-06</strain>
    </source>
</reference>
<dbReference type="Gene3D" id="3.40.190.10">
    <property type="entry name" value="Periplasmic binding protein-like II"/>
    <property type="match status" value="1"/>
</dbReference>
<dbReference type="PANTHER" id="PTHR43649:SF12">
    <property type="entry name" value="DIACETYLCHITOBIOSE BINDING PROTEIN DASA"/>
    <property type="match status" value="1"/>
</dbReference>
<dbReference type="EMBL" id="BARW01009885">
    <property type="protein sequence ID" value="GAI85460.1"/>
    <property type="molecule type" value="Genomic_DNA"/>
</dbReference>
<comment type="caution">
    <text evidence="1">The sequence shown here is derived from an EMBL/GenBank/DDBJ whole genome shotgun (WGS) entry which is preliminary data.</text>
</comment>
<feature type="non-terminal residue" evidence="1">
    <location>
        <position position="1"/>
    </location>
</feature>
<organism evidence="1">
    <name type="scientific">marine sediment metagenome</name>
    <dbReference type="NCBI Taxonomy" id="412755"/>
    <lineage>
        <taxon>unclassified sequences</taxon>
        <taxon>metagenomes</taxon>
        <taxon>ecological metagenomes</taxon>
    </lineage>
</organism>
<dbReference type="InterPro" id="IPR006059">
    <property type="entry name" value="SBP"/>
</dbReference>
<dbReference type="AlphaFoldDB" id="X1TD24"/>
<protein>
    <recommendedName>
        <fullName evidence="2">Extracellular solute-binding protein</fullName>
    </recommendedName>
</protein>
<dbReference type="InterPro" id="IPR050490">
    <property type="entry name" value="Bact_solute-bd_prot1"/>
</dbReference>
<dbReference type="PANTHER" id="PTHR43649">
    <property type="entry name" value="ARABINOSE-BINDING PROTEIN-RELATED"/>
    <property type="match status" value="1"/>
</dbReference>
<sequence>TVKAEIIPYEGYEEKFVSAFVGGKGPDIFHAMAAEWAEDGGLYPVAVALPPDLAELLDKKLAPYLASWGTYKGKRYGIPSDGMLQLLYINIDHFREVGLDPDKPPRNVDEFIAAAKKLTKYDANDKVIRAGYMPRYLGHGLGVADKFLPIVHIFGGQMLSPEMEKADGYINSPQSVAAFQFYYDLVYKYKVVNLDFGKPEPAFQQGLASMIFREGYMAYEIINKAPNIHFKVYPYISGVMDFAPSNLLTWAWMINKDSKYKEVCFDLFRLMTTRSADIALHAPTMYVPVLTKGE</sequence>